<dbReference type="EMBL" id="JAUESC010000001">
    <property type="protein sequence ID" value="KAK0606716.1"/>
    <property type="molecule type" value="Genomic_DNA"/>
</dbReference>
<evidence type="ECO:0000313" key="1">
    <source>
        <dbReference type="EMBL" id="KAK0606716.1"/>
    </source>
</evidence>
<comment type="caution">
    <text evidence="1">The sequence shown here is derived from an EMBL/GenBank/DDBJ whole genome shotgun (WGS) entry which is preliminary data.</text>
</comment>
<organism evidence="1 2">
    <name type="scientific">Acer saccharum</name>
    <name type="common">Sugar maple</name>
    <dbReference type="NCBI Taxonomy" id="4024"/>
    <lineage>
        <taxon>Eukaryota</taxon>
        <taxon>Viridiplantae</taxon>
        <taxon>Streptophyta</taxon>
        <taxon>Embryophyta</taxon>
        <taxon>Tracheophyta</taxon>
        <taxon>Spermatophyta</taxon>
        <taxon>Magnoliopsida</taxon>
        <taxon>eudicotyledons</taxon>
        <taxon>Gunneridae</taxon>
        <taxon>Pentapetalae</taxon>
        <taxon>rosids</taxon>
        <taxon>malvids</taxon>
        <taxon>Sapindales</taxon>
        <taxon>Sapindaceae</taxon>
        <taxon>Hippocastanoideae</taxon>
        <taxon>Acereae</taxon>
        <taxon>Acer</taxon>
    </lineage>
</organism>
<reference evidence="1" key="2">
    <citation type="submission" date="2023-06" db="EMBL/GenBank/DDBJ databases">
        <authorList>
            <person name="Swenson N.G."/>
            <person name="Wegrzyn J.L."/>
            <person name="Mcevoy S.L."/>
        </authorList>
    </citation>
    <scope>NUCLEOTIDE SEQUENCE</scope>
    <source>
        <strain evidence="1">NS2018</strain>
        <tissue evidence="1">Leaf</tissue>
    </source>
</reference>
<dbReference type="AlphaFoldDB" id="A0AA39W8T9"/>
<accession>A0AA39W8T9</accession>
<dbReference type="Proteomes" id="UP001168877">
    <property type="component" value="Unassembled WGS sequence"/>
</dbReference>
<proteinExistence type="predicted"/>
<evidence type="ECO:0000313" key="2">
    <source>
        <dbReference type="Proteomes" id="UP001168877"/>
    </source>
</evidence>
<reference evidence="1" key="1">
    <citation type="journal article" date="2022" name="Plant J.">
        <title>Strategies of tolerance reflected in two North American maple genomes.</title>
        <authorList>
            <person name="McEvoy S.L."/>
            <person name="Sezen U.U."/>
            <person name="Trouern-Trend A."/>
            <person name="McMahon S.M."/>
            <person name="Schaberg P.G."/>
            <person name="Yang J."/>
            <person name="Wegrzyn J.L."/>
            <person name="Swenson N.G."/>
        </authorList>
    </citation>
    <scope>NUCLEOTIDE SEQUENCE</scope>
    <source>
        <strain evidence="1">NS2018</strain>
    </source>
</reference>
<protein>
    <submittedName>
        <fullName evidence="1">Uncharacterized protein</fullName>
    </submittedName>
</protein>
<gene>
    <name evidence="1" type="ORF">LWI29_003259</name>
</gene>
<name>A0AA39W8T9_ACESA</name>
<keyword evidence="2" id="KW-1185">Reference proteome</keyword>
<sequence>MIACGVQIWAVRWSTSAGPPAPLTGSNRPVARRWSCAGHQRQSPSLAPLDWRWWQRLTSSAQAKIGLCAGPALVHQRRLCAGPPTPVHQRKTPSGMPLVVRWYGPAQGHQRQSPSCAPLDWRLCVHVTTSAKAKMCLCAGPAPVVQRSPETDDYLREIQEEEEDRLREFLTEEEIDEQFDDEVYHNLDT</sequence>